<comment type="caution">
    <text evidence="8">The sequence shown here is derived from an EMBL/GenBank/DDBJ whole genome shotgun (WGS) entry which is preliminary data.</text>
</comment>
<evidence type="ECO:0000313" key="8">
    <source>
        <dbReference type="EMBL" id="KAJ5218451.1"/>
    </source>
</evidence>
<feature type="compositionally biased region" description="Basic and acidic residues" evidence="6">
    <location>
        <begin position="11"/>
        <end position="33"/>
    </location>
</feature>
<evidence type="ECO:0000256" key="5">
    <source>
        <dbReference type="ARBA" id="ARBA00023136"/>
    </source>
</evidence>
<proteinExistence type="predicted"/>
<dbReference type="GeneID" id="83174913"/>
<evidence type="ECO:0000256" key="1">
    <source>
        <dbReference type="ARBA" id="ARBA00004141"/>
    </source>
</evidence>
<feature type="transmembrane region" description="Helical" evidence="7">
    <location>
        <begin position="279"/>
        <end position="308"/>
    </location>
</feature>
<dbReference type="AlphaFoldDB" id="A0A9W9TDE6"/>
<keyword evidence="9" id="KW-1185">Reference proteome</keyword>
<dbReference type="InterPro" id="IPR010573">
    <property type="entry name" value="MFS_Str1/Tri12-like"/>
</dbReference>
<name>A0A9W9TDE6_9EURO</name>
<feature type="transmembrane region" description="Helical" evidence="7">
    <location>
        <begin position="202"/>
        <end position="221"/>
    </location>
</feature>
<feature type="compositionally biased region" description="Polar residues" evidence="6">
    <location>
        <begin position="1"/>
        <end position="10"/>
    </location>
</feature>
<feature type="transmembrane region" description="Helical" evidence="7">
    <location>
        <begin position="392"/>
        <end position="414"/>
    </location>
</feature>
<feature type="transmembrane region" description="Helical" evidence="7">
    <location>
        <begin position="352"/>
        <end position="372"/>
    </location>
</feature>
<dbReference type="InterPro" id="IPR036259">
    <property type="entry name" value="MFS_trans_sf"/>
</dbReference>
<evidence type="ECO:0000256" key="7">
    <source>
        <dbReference type="SAM" id="Phobius"/>
    </source>
</evidence>
<dbReference type="GO" id="GO:0022857">
    <property type="term" value="F:transmembrane transporter activity"/>
    <property type="evidence" value="ECO:0007669"/>
    <property type="project" value="InterPro"/>
</dbReference>
<accession>A0A9W9TDE6</accession>
<dbReference type="Pfam" id="PF06609">
    <property type="entry name" value="TRI12"/>
    <property type="match status" value="1"/>
</dbReference>
<sequence length="597" mass="66431">MASLKPTPTTDIHKDPGPMETERPQTVDTDNDKQDGVRVAEAITSSWSMKSLIFVYACMWMLYFINGLNSSLTANLSAYITSDFSGHSLLTVITVVTSVMSAACLMPIAKVLNLWDRTLGIFIMLVIAIMGLIMMACCHNIATYCAAQVRSYKTLLTSSQGRDQHGLLDIPSKAFYTVGFTGIIFCVDVMTSDTSSLRNRGIAFAFTSSPNVITAFAGAPLSNQFHETNWKWAYGTICIILPIVALPLIVTWELAKRKADKEGRLQYKPRSTRTWRQSVWFYIVEFDVGGIFLMTGGLILFLVAFNIAGNTTGEWKSAKIIAMIVVGFFVLVVFVVYEHWGAPKPFIPYRLLTNRTVIGACLLDITYQVSYYCWSSYFTSYLQVVYNTSLTQAGYISAIFDLMDPIWLIGCGFLMRVTGRFKWLLMGALPLYLLANGLMIYFRSPGHSFWYMCMCQIFMAVGGGTFILIEQVAVLAASNHEEYAAMLALLSTFGNLGGAVGSSVSGAIWTNTLPVKLREYLPADVKDQWSDIYESLDVQLSYPVGSAIRTAIQNAYAYSQRNMMIAGIAIMSLSIAWVLMMKNIKIKKNQDVSQILF</sequence>
<dbReference type="Gene3D" id="1.20.1250.20">
    <property type="entry name" value="MFS general substrate transporter like domains"/>
    <property type="match status" value="2"/>
</dbReference>
<comment type="subcellular location">
    <subcellularLocation>
        <location evidence="1">Membrane</location>
        <topology evidence="1">Multi-pass membrane protein</topology>
    </subcellularLocation>
</comment>
<evidence type="ECO:0000313" key="9">
    <source>
        <dbReference type="Proteomes" id="UP001150904"/>
    </source>
</evidence>
<dbReference type="PANTHER" id="PTHR23501">
    <property type="entry name" value="MAJOR FACILITATOR SUPERFAMILY"/>
    <property type="match status" value="1"/>
</dbReference>
<feature type="transmembrane region" description="Helical" evidence="7">
    <location>
        <begin position="89"/>
        <end position="109"/>
    </location>
</feature>
<keyword evidence="5 7" id="KW-0472">Membrane</keyword>
<feature type="transmembrane region" description="Helical" evidence="7">
    <location>
        <begin position="563"/>
        <end position="580"/>
    </location>
</feature>
<dbReference type="RefSeq" id="XP_058313024.1">
    <property type="nucleotide sequence ID" value="XM_058447613.1"/>
</dbReference>
<organism evidence="8 9">
    <name type="scientific">Penicillium cinerascens</name>
    <dbReference type="NCBI Taxonomy" id="70096"/>
    <lineage>
        <taxon>Eukaryota</taxon>
        <taxon>Fungi</taxon>
        <taxon>Dikarya</taxon>
        <taxon>Ascomycota</taxon>
        <taxon>Pezizomycotina</taxon>
        <taxon>Eurotiomycetes</taxon>
        <taxon>Eurotiomycetidae</taxon>
        <taxon>Eurotiales</taxon>
        <taxon>Aspergillaceae</taxon>
        <taxon>Penicillium</taxon>
    </lineage>
</organism>
<feature type="transmembrane region" description="Helical" evidence="7">
    <location>
        <begin position="487"/>
        <end position="509"/>
    </location>
</feature>
<dbReference type="EMBL" id="JAPQKR010000004">
    <property type="protein sequence ID" value="KAJ5218451.1"/>
    <property type="molecule type" value="Genomic_DNA"/>
</dbReference>
<feature type="transmembrane region" description="Helical" evidence="7">
    <location>
        <begin position="121"/>
        <end position="142"/>
    </location>
</feature>
<evidence type="ECO:0000256" key="6">
    <source>
        <dbReference type="SAM" id="MobiDB-lite"/>
    </source>
</evidence>
<evidence type="ECO:0000256" key="3">
    <source>
        <dbReference type="ARBA" id="ARBA00022692"/>
    </source>
</evidence>
<keyword evidence="3 7" id="KW-0812">Transmembrane</keyword>
<feature type="transmembrane region" description="Helical" evidence="7">
    <location>
        <begin position="320"/>
        <end position="340"/>
    </location>
</feature>
<feature type="region of interest" description="Disordered" evidence="6">
    <location>
        <begin position="1"/>
        <end position="33"/>
    </location>
</feature>
<feature type="transmembrane region" description="Helical" evidence="7">
    <location>
        <begin position="421"/>
        <end position="442"/>
    </location>
</feature>
<keyword evidence="4 7" id="KW-1133">Transmembrane helix</keyword>
<dbReference type="FunFam" id="1.20.1250.20:FF:000302">
    <property type="entry name" value="MFS siderochrome iron transporter MirB"/>
    <property type="match status" value="1"/>
</dbReference>
<dbReference type="SUPFAM" id="SSF103473">
    <property type="entry name" value="MFS general substrate transporter"/>
    <property type="match status" value="1"/>
</dbReference>
<dbReference type="GO" id="GO:0005886">
    <property type="term" value="C:plasma membrane"/>
    <property type="evidence" value="ECO:0007669"/>
    <property type="project" value="TreeGrafter"/>
</dbReference>
<reference evidence="8" key="1">
    <citation type="submission" date="2022-12" db="EMBL/GenBank/DDBJ databases">
        <authorList>
            <person name="Petersen C."/>
        </authorList>
    </citation>
    <scope>NUCLEOTIDE SEQUENCE</scope>
    <source>
        <strain evidence="8">IBT 15544</strain>
    </source>
</reference>
<gene>
    <name evidence="8" type="ORF">N7498_000550</name>
</gene>
<dbReference type="PANTHER" id="PTHR23501:SF55">
    <property type="entry name" value="SIDEROPHORE IRON TRANSPORTER, PUTATIVE (AFU_ORTHOLOGUE AFUA_3G03440)-RELATED"/>
    <property type="match status" value="1"/>
</dbReference>
<feature type="transmembrane region" description="Helical" evidence="7">
    <location>
        <begin position="233"/>
        <end position="255"/>
    </location>
</feature>
<feature type="transmembrane region" description="Helical" evidence="7">
    <location>
        <begin position="52"/>
        <end position="69"/>
    </location>
</feature>
<protein>
    <recommendedName>
        <fullName evidence="10">Major facilitator superfamily (MFS) profile domain-containing protein</fullName>
    </recommendedName>
</protein>
<evidence type="ECO:0000256" key="4">
    <source>
        <dbReference type="ARBA" id="ARBA00022989"/>
    </source>
</evidence>
<evidence type="ECO:0008006" key="10">
    <source>
        <dbReference type="Google" id="ProtNLM"/>
    </source>
</evidence>
<keyword evidence="2" id="KW-0813">Transport</keyword>
<dbReference type="OrthoDB" id="4078873at2759"/>
<reference evidence="8" key="2">
    <citation type="journal article" date="2023" name="IMA Fungus">
        <title>Comparative genomic study of the Penicillium genus elucidates a diverse pangenome and 15 lateral gene transfer events.</title>
        <authorList>
            <person name="Petersen C."/>
            <person name="Sorensen T."/>
            <person name="Nielsen M.R."/>
            <person name="Sondergaard T.E."/>
            <person name="Sorensen J.L."/>
            <person name="Fitzpatrick D.A."/>
            <person name="Frisvad J.C."/>
            <person name="Nielsen K.L."/>
        </authorList>
    </citation>
    <scope>NUCLEOTIDE SEQUENCE</scope>
    <source>
        <strain evidence="8">IBT 15544</strain>
    </source>
</reference>
<dbReference type="Proteomes" id="UP001150904">
    <property type="component" value="Unassembled WGS sequence"/>
</dbReference>
<feature type="transmembrane region" description="Helical" evidence="7">
    <location>
        <begin position="448"/>
        <end position="475"/>
    </location>
</feature>
<evidence type="ECO:0000256" key="2">
    <source>
        <dbReference type="ARBA" id="ARBA00022448"/>
    </source>
</evidence>